<dbReference type="Proteomes" id="UP000002012">
    <property type="component" value="Chromosome"/>
</dbReference>
<dbReference type="KEGG" id="dap:Dacet_0640"/>
<dbReference type="InParanoid" id="D4H4N5"/>
<dbReference type="OrthoDB" id="5345452at2"/>
<dbReference type="PaxDb" id="522772-Dacet_0640"/>
<gene>
    <name evidence="1" type="ordered locus">Dacet_0640</name>
</gene>
<protein>
    <submittedName>
        <fullName evidence="1">Uncharacterized protein</fullName>
    </submittedName>
</protein>
<dbReference type="RefSeq" id="WP_013009973.1">
    <property type="nucleotide sequence ID" value="NC_013943.1"/>
</dbReference>
<dbReference type="EMBL" id="CP001968">
    <property type="protein sequence ID" value="ADD67429.1"/>
    <property type="molecule type" value="Genomic_DNA"/>
</dbReference>
<dbReference type="AlphaFoldDB" id="D4H4N5"/>
<accession>D4H4N5</accession>
<reference evidence="1 2" key="1">
    <citation type="journal article" date="2010" name="Stand. Genomic Sci.">
        <title>Complete genome sequence of Denitrovibrio acetiphilus type strain (N2460).</title>
        <authorList>
            <person name="Kiss H."/>
            <person name="Lang E."/>
            <person name="Lapidus A."/>
            <person name="Copeland A."/>
            <person name="Nolan M."/>
            <person name="Glavina Del Rio T."/>
            <person name="Chen F."/>
            <person name="Lucas S."/>
            <person name="Tice H."/>
            <person name="Cheng J.F."/>
            <person name="Han C."/>
            <person name="Goodwin L."/>
            <person name="Pitluck S."/>
            <person name="Liolios K."/>
            <person name="Pati A."/>
            <person name="Ivanova N."/>
            <person name="Mavromatis K."/>
            <person name="Chen A."/>
            <person name="Palaniappan K."/>
            <person name="Land M."/>
            <person name="Hauser L."/>
            <person name="Chang Y.J."/>
            <person name="Jeffries C.D."/>
            <person name="Detter J.C."/>
            <person name="Brettin T."/>
            <person name="Spring S."/>
            <person name="Rohde M."/>
            <person name="Goker M."/>
            <person name="Woyke T."/>
            <person name="Bristow J."/>
            <person name="Eisen J.A."/>
            <person name="Markowitz V."/>
            <person name="Hugenholtz P."/>
            <person name="Kyrpides N.C."/>
            <person name="Klenk H.P."/>
        </authorList>
    </citation>
    <scope>NUCLEOTIDE SEQUENCE [LARGE SCALE GENOMIC DNA]</scope>
    <source>
        <strain evidence="2">DSM 12809 / NBRC 114555 / N2460</strain>
    </source>
</reference>
<sequence>MEKAERNIIVNEYYEPSKPDFMDKKRLAEELCVSTQTIDNFVKSMKFKEEVHYIREKRILRFYYPQIRKDFAPKLASL</sequence>
<evidence type="ECO:0000313" key="2">
    <source>
        <dbReference type="Proteomes" id="UP000002012"/>
    </source>
</evidence>
<proteinExistence type="predicted"/>
<keyword evidence="2" id="KW-1185">Reference proteome</keyword>
<dbReference type="HOGENOM" id="CLU_2616182_0_0_0"/>
<evidence type="ECO:0000313" key="1">
    <source>
        <dbReference type="EMBL" id="ADD67429.1"/>
    </source>
</evidence>
<organism evidence="1 2">
    <name type="scientific">Denitrovibrio acetiphilus (strain DSM 12809 / NBRC 114555 / N2460)</name>
    <dbReference type="NCBI Taxonomy" id="522772"/>
    <lineage>
        <taxon>Bacteria</taxon>
        <taxon>Pseudomonadati</taxon>
        <taxon>Deferribacterota</taxon>
        <taxon>Deferribacteres</taxon>
        <taxon>Deferribacterales</taxon>
        <taxon>Geovibrionaceae</taxon>
        <taxon>Denitrovibrio</taxon>
    </lineage>
</organism>
<name>D4H4N5_DENA2</name>
<dbReference type="STRING" id="522772.Dacet_0640"/>